<gene>
    <name evidence="2" type="ORF">CQA58_05695</name>
</gene>
<protein>
    <submittedName>
        <fullName evidence="2">Uncharacterized protein</fullName>
    </submittedName>
</protein>
<dbReference type="Proteomes" id="UP000257045">
    <property type="component" value="Unassembled WGS sequence"/>
</dbReference>
<evidence type="ECO:0000313" key="3">
    <source>
        <dbReference type="Proteomes" id="UP000257045"/>
    </source>
</evidence>
<evidence type="ECO:0000256" key="1">
    <source>
        <dbReference type="SAM" id="Phobius"/>
    </source>
</evidence>
<keyword evidence="3" id="KW-1185">Reference proteome</keyword>
<keyword evidence="1" id="KW-0812">Transmembrane</keyword>
<keyword evidence="1" id="KW-1133">Transmembrane helix</keyword>
<keyword evidence="1" id="KW-0472">Membrane</keyword>
<feature type="transmembrane region" description="Helical" evidence="1">
    <location>
        <begin position="23"/>
        <end position="43"/>
    </location>
</feature>
<sequence>MRELDKEIFYPLKRFVREVKREGFPYLFLSTPLFLFSLFFAFLPLPFLTCLRNYILLQD</sequence>
<dbReference type="AlphaFoldDB" id="A0A3D8IYJ2"/>
<dbReference type="EMBL" id="NXLV01000010">
    <property type="protein sequence ID" value="RDU70328.1"/>
    <property type="molecule type" value="Genomic_DNA"/>
</dbReference>
<evidence type="ECO:0000313" key="2">
    <source>
        <dbReference type="EMBL" id="RDU70328.1"/>
    </source>
</evidence>
<name>A0A3D8IYJ2_9HELI</name>
<organism evidence="2 3">
    <name type="scientific">Helicobacter brantae</name>
    <dbReference type="NCBI Taxonomy" id="375927"/>
    <lineage>
        <taxon>Bacteria</taxon>
        <taxon>Pseudomonadati</taxon>
        <taxon>Campylobacterota</taxon>
        <taxon>Epsilonproteobacteria</taxon>
        <taxon>Campylobacterales</taxon>
        <taxon>Helicobacteraceae</taxon>
        <taxon>Helicobacter</taxon>
    </lineage>
</organism>
<accession>A0A3D8IYJ2</accession>
<proteinExistence type="predicted"/>
<comment type="caution">
    <text evidence="2">The sequence shown here is derived from an EMBL/GenBank/DDBJ whole genome shotgun (WGS) entry which is preliminary data.</text>
</comment>
<reference evidence="2 3" key="1">
    <citation type="submission" date="2018-04" db="EMBL/GenBank/DDBJ databases">
        <title>Novel Campyloabacter and Helicobacter Species and Strains.</title>
        <authorList>
            <person name="Mannion A.J."/>
            <person name="Shen Z."/>
            <person name="Fox J.G."/>
        </authorList>
    </citation>
    <scope>NUCLEOTIDE SEQUENCE [LARGE SCALE GENOMIC DNA]</scope>
    <source>
        <strain evidence="2 3">MIT 04-9366</strain>
    </source>
</reference>